<evidence type="ECO:0000259" key="5">
    <source>
        <dbReference type="Pfam" id="PF00441"/>
    </source>
</evidence>
<dbReference type="Gene3D" id="2.40.110.10">
    <property type="entry name" value="Butyryl-CoA Dehydrogenase, subunit A, domain 2"/>
    <property type="match status" value="1"/>
</dbReference>
<dbReference type="InterPro" id="IPR037069">
    <property type="entry name" value="AcylCoA_DH/ox_N_sf"/>
</dbReference>
<evidence type="ECO:0000313" key="7">
    <source>
        <dbReference type="EMBL" id="RZS81360.1"/>
    </source>
</evidence>
<dbReference type="Pfam" id="PF02771">
    <property type="entry name" value="Acyl-CoA_dh_N"/>
    <property type="match status" value="1"/>
</dbReference>
<dbReference type="OrthoDB" id="7316074at2"/>
<dbReference type="GO" id="GO:0050660">
    <property type="term" value="F:flavin adenine dinucleotide binding"/>
    <property type="evidence" value="ECO:0007669"/>
    <property type="project" value="InterPro"/>
</dbReference>
<dbReference type="PANTHER" id="PTHR43884">
    <property type="entry name" value="ACYL-COA DEHYDROGENASE"/>
    <property type="match status" value="1"/>
</dbReference>
<accession>A0A4Q7NEE9</accession>
<gene>
    <name evidence="7" type="ORF">EV675_3983</name>
</gene>
<keyword evidence="3" id="KW-0285">Flavoprotein</keyword>
<dbReference type="AlphaFoldDB" id="A0A4Q7NEE9"/>
<feature type="domain" description="Acyl-CoA dehydrogenase/oxidase N-terminal" evidence="6">
    <location>
        <begin position="7"/>
        <end position="117"/>
    </location>
</feature>
<keyword evidence="8" id="KW-1185">Reference proteome</keyword>
<dbReference type="CDD" id="cd00567">
    <property type="entry name" value="ACAD"/>
    <property type="match status" value="1"/>
</dbReference>
<feature type="domain" description="Acyl-CoA dehydrogenase/oxidase C-terminal" evidence="5">
    <location>
        <begin position="243"/>
        <end position="351"/>
    </location>
</feature>
<evidence type="ECO:0000256" key="2">
    <source>
        <dbReference type="ARBA" id="ARBA00009347"/>
    </source>
</evidence>
<dbReference type="Pfam" id="PF00441">
    <property type="entry name" value="Acyl-CoA_dh_1"/>
    <property type="match status" value="1"/>
</dbReference>
<comment type="similarity">
    <text evidence="2">Belongs to the acyl-CoA dehydrogenase family.</text>
</comment>
<dbReference type="InterPro" id="IPR009100">
    <property type="entry name" value="AcylCoA_DH/oxidase_NM_dom_sf"/>
</dbReference>
<evidence type="ECO:0000313" key="8">
    <source>
        <dbReference type="Proteomes" id="UP000292445"/>
    </source>
</evidence>
<sequence length="378" mass="42257">METVFSPRQQELVDRVDELVFSSISKRAAELDQRGEFPDADFRDLHREGLLLSTLPRKDGGLGFGFDGDDPLSYFLIIERLAMGNPSTAHCFQVHSNAAQIVRAFGTDEQVARFLAPTKEHGRLLVGAGSEPGGGRGGTVARPVRGGLSITGVKHYATNASRSDWLTVHVRNEQTNLLETVVVHRESAGLDIDEVFWNPAGMRACVSPLLTFKDCFVPDDCVLARPGAFLTEHWLGKINFGFTANYLGTLQAMFQWTVDYMRQRGQVDTQVYQMYVGEIRARIDAARLLYYHAVNLARHDMVQGLLKSNEAKYLAVDCLQRFKEVAGQLVGSTAFFRSFPLERMMRDMDVHSLHRRHHFGAVMVGQAELGLPFELAHS</sequence>
<dbReference type="Gene3D" id="1.10.540.10">
    <property type="entry name" value="Acyl-CoA dehydrogenase/oxidase, N-terminal domain"/>
    <property type="match status" value="1"/>
</dbReference>
<dbReference type="InterPro" id="IPR046373">
    <property type="entry name" value="Acyl-CoA_Oxase/DH_mid-dom_sf"/>
</dbReference>
<dbReference type="EMBL" id="SGXC01000002">
    <property type="protein sequence ID" value="RZS81360.1"/>
    <property type="molecule type" value="Genomic_DNA"/>
</dbReference>
<dbReference type="InterPro" id="IPR009075">
    <property type="entry name" value="AcylCo_DH/oxidase_C"/>
</dbReference>
<dbReference type="InterPro" id="IPR036250">
    <property type="entry name" value="AcylCo_DH-like_C"/>
</dbReference>
<dbReference type="Gene3D" id="1.20.140.10">
    <property type="entry name" value="Butyryl-CoA Dehydrogenase, subunit A, domain 3"/>
    <property type="match status" value="1"/>
</dbReference>
<dbReference type="SUPFAM" id="SSF56645">
    <property type="entry name" value="Acyl-CoA dehydrogenase NM domain-like"/>
    <property type="match status" value="1"/>
</dbReference>
<organism evidence="7 8">
    <name type="scientific">Pigmentiphaga kullae</name>
    <dbReference type="NCBI Taxonomy" id="151784"/>
    <lineage>
        <taxon>Bacteria</taxon>
        <taxon>Pseudomonadati</taxon>
        <taxon>Pseudomonadota</taxon>
        <taxon>Betaproteobacteria</taxon>
        <taxon>Burkholderiales</taxon>
        <taxon>Alcaligenaceae</taxon>
        <taxon>Pigmentiphaga</taxon>
    </lineage>
</organism>
<evidence type="ECO:0000256" key="3">
    <source>
        <dbReference type="ARBA" id="ARBA00022630"/>
    </source>
</evidence>
<name>A0A4Q7NEE9_9BURK</name>
<dbReference type="RefSeq" id="WP_130359093.1">
    <property type="nucleotide sequence ID" value="NZ_SGXC01000002.1"/>
</dbReference>
<reference evidence="7 8" key="1">
    <citation type="submission" date="2019-02" db="EMBL/GenBank/DDBJ databases">
        <title>Genomic Encyclopedia of Type Strains, Phase IV (KMG-IV): sequencing the most valuable type-strain genomes for metagenomic binning, comparative biology and taxonomic classification.</title>
        <authorList>
            <person name="Goeker M."/>
        </authorList>
    </citation>
    <scope>NUCLEOTIDE SEQUENCE [LARGE SCALE GENOMIC DNA]</scope>
    <source>
        <strain evidence="7 8">K24</strain>
    </source>
</reference>
<dbReference type="SUPFAM" id="SSF47203">
    <property type="entry name" value="Acyl-CoA dehydrogenase C-terminal domain-like"/>
    <property type="match status" value="1"/>
</dbReference>
<dbReference type="Proteomes" id="UP000292445">
    <property type="component" value="Unassembled WGS sequence"/>
</dbReference>
<evidence type="ECO:0000256" key="4">
    <source>
        <dbReference type="ARBA" id="ARBA00022827"/>
    </source>
</evidence>
<evidence type="ECO:0000259" key="6">
    <source>
        <dbReference type="Pfam" id="PF02771"/>
    </source>
</evidence>
<comment type="caution">
    <text evidence="7">The sequence shown here is derived from an EMBL/GenBank/DDBJ whole genome shotgun (WGS) entry which is preliminary data.</text>
</comment>
<evidence type="ECO:0000256" key="1">
    <source>
        <dbReference type="ARBA" id="ARBA00001974"/>
    </source>
</evidence>
<dbReference type="GO" id="GO:0003995">
    <property type="term" value="F:acyl-CoA dehydrogenase activity"/>
    <property type="evidence" value="ECO:0007669"/>
    <property type="project" value="TreeGrafter"/>
</dbReference>
<proteinExistence type="inferred from homology"/>
<dbReference type="InterPro" id="IPR013786">
    <property type="entry name" value="AcylCoA_DH/ox_N"/>
</dbReference>
<comment type="cofactor">
    <cofactor evidence="1">
        <name>FAD</name>
        <dbReference type="ChEBI" id="CHEBI:57692"/>
    </cofactor>
</comment>
<keyword evidence="4" id="KW-0274">FAD</keyword>
<dbReference type="PANTHER" id="PTHR43884:SF12">
    <property type="entry name" value="ISOVALERYL-COA DEHYDROGENASE, MITOCHONDRIAL-RELATED"/>
    <property type="match status" value="1"/>
</dbReference>
<dbReference type="PIRSF" id="PIRSF016578">
    <property type="entry name" value="HsaA"/>
    <property type="match status" value="1"/>
</dbReference>
<protein>
    <submittedName>
        <fullName evidence="7">Alkylation response protein AidB-like acyl-CoA dehydrogenase</fullName>
    </submittedName>
</protein>